<reference evidence="2 3" key="1">
    <citation type="submission" date="2023-03" db="EMBL/GenBank/DDBJ databases">
        <title>High recombination rates correlate with genetic variation in Cardiocondyla obscurior ants.</title>
        <authorList>
            <person name="Errbii M."/>
        </authorList>
    </citation>
    <scope>NUCLEOTIDE SEQUENCE [LARGE SCALE GENOMIC DNA]</scope>
    <source>
        <strain evidence="2">Alpha-2009</strain>
        <tissue evidence="2">Whole body</tissue>
    </source>
</reference>
<accession>A0AAW2H0K7</accession>
<comment type="caution">
    <text evidence="2">The sequence shown here is derived from an EMBL/GenBank/DDBJ whole genome shotgun (WGS) entry which is preliminary data.</text>
</comment>
<proteinExistence type="predicted"/>
<evidence type="ECO:0000256" key="1">
    <source>
        <dbReference type="SAM" id="MobiDB-lite"/>
    </source>
</evidence>
<feature type="region of interest" description="Disordered" evidence="1">
    <location>
        <begin position="47"/>
        <end position="72"/>
    </location>
</feature>
<sequence>MRRHPATPLPSSALSLSPPGSLSRPPLRLRPRQVSIVVRVRLKTKKKKARWNPGVRGRVSSRNENKTIYPSDYSRHPLAYSVRSSALHRNSS</sequence>
<protein>
    <submittedName>
        <fullName evidence="2">Uncharacterized protein</fullName>
    </submittedName>
</protein>
<dbReference type="EMBL" id="JADYXP020000001">
    <property type="protein sequence ID" value="KAL0133079.1"/>
    <property type="molecule type" value="Genomic_DNA"/>
</dbReference>
<evidence type="ECO:0000313" key="3">
    <source>
        <dbReference type="Proteomes" id="UP001430953"/>
    </source>
</evidence>
<evidence type="ECO:0000313" key="2">
    <source>
        <dbReference type="EMBL" id="KAL0133079.1"/>
    </source>
</evidence>
<name>A0AAW2H0K7_9HYME</name>
<dbReference type="Proteomes" id="UP001430953">
    <property type="component" value="Unassembled WGS sequence"/>
</dbReference>
<feature type="region of interest" description="Disordered" evidence="1">
    <location>
        <begin position="1"/>
        <end position="28"/>
    </location>
</feature>
<keyword evidence="3" id="KW-1185">Reference proteome</keyword>
<feature type="compositionally biased region" description="Low complexity" evidence="1">
    <location>
        <begin position="9"/>
        <end position="26"/>
    </location>
</feature>
<dbReference type="AlphaFoldDB" id="A0AAW2H0K7"/>
<organism evidence="2 3">
    <name type="scientific">Cardiocondyla obscurior</name>
    <dbReference type="NCBI Taxonomy" id="286306"/>
    <lineage>
        <taxon>Eukaryota</taxon>
        <taxon>Metazoa</taxon>
        <taxon>Ecdysozoa</taxon>
        <taxon>Arthropoda</taxon>
        <taxon>Hexapoda</taxon>
        <taxon>Insecta</taxon>
        <taxon>Pterygota</taxon>
        <taxon>Neoptera</taxon>
        <taxon>Endopterygota</taxon>
        <taxon>Hymenoptera</taxon>
        <taxon>Apocrita</taxon>
        <taxon>Aculeata</taxon>
        <taxon>Formicoidea</taxon>
        <taxon>Formicidae</taxon>
        <taxon>Myrmicinae</taxon>
        <taxon>Cardiocondyla</taxon>
    </lineage>
</organism>
<gene>
    <name evidence="2" type="ORF">PUN28_000682</name>
</gene>